<reference evidence="7 8" key="1">
    <citation type="submission" date="2017-09" db="EMBL/GenBank/DDBJ databases">
        <title>Predominant Lactobacillus spp. isolated from feces of mice subjected to short-term calorie restriction.</title>
        <authorList>
            <person name="Zhang C."/>
            <person name="Zhao L."/>
            <person name="Pan F."/>
        </authorList>
    </citation>
    <scope>NUCLEOTIDE SEQUENCE [LARGE SCALE GENOMIC DNA]</scope>
    <source>
        <strain evidence="3 7">CR141</strain>
        <strain evidence="2 8">CR147</strain>
    </source>
</reference>
<dbReference type="EMBL" id="QZFR01000114">
    <property type="protein sequence ID" value="RXV64819.1"/>
    <property type="molecule type" value="Genomic_DNA"/>
</dbReference>
<keyword evidence="1" id="KW-0812">Transmembrane</keyword>
<dbReference type="EMBL" id="CP023565">
    <property type="protein sequence ID" value="AWZ37991.1"/>
    <property type="molecule type" value="Genomic_DNA"/>
</dbReference>
<keyword evidence="1" id="KW-0472">Membrane</keyword>
<accession>A0A2Z4VZH7</accession>
<reference evidence="6 10" key="4">
    <citation type="submission" date="2019-04" db="EMBL/GenBank/DDBJ databases">
        <title>Microbes associate with the intestines of laboratory mice.</title>
        <authorList>
            <person name="Navarre W."/>
            <person name="Wong E."/>
            <person name="Huang K."/>
            <person name="Tropini C."/>
            <person name="Ng K."/>
            <person name="Yu B."/>
        </authorList>
    </citation>
    <scope>NUCLEOTIDE SEQUENCE [LARGE SCALE GENOMIC DNA]</scope>
    <source>
        <strain evidence="6 10">NM26_J9</strain>
    </source>
</reference>
<dbReference type="Proteomes" id="UP000250143">
    <property type="component" value="Chromosome"/>
</dbReference>
<gene>
    <name evidence="3" type="ORF">CPQ89_08290</name>
    <name evidence="2" type="ORF">CPS94_03160</name>
    <name evidence="5" type="ORF">D6C19_10650</name>
    <name evidence="6" type="ORF">E5340_05035</name>
    <name evidence="4" type="ORF">FEE40_09105</name>
</gene>
<sequence length="102" mass="12147">MTALKQFWDYSLLEKITLLSLSILIILLPLESILSAFHMGFVSVQSFLIVWFITVLLCLIVRKWLWLLISIFSPWGTFVFCTWFLEPAIWYYGKEWFGLNLY</sequence>
<dbReference type="AlphaFoldDB" id="A0A2Z4VZH7"/>
<organism evidence="5 9">
    <name type="scientific">Ligilactobacillus murinus</name>
    <dbReference type="NCBI Taxonomy" id="1622"/>
    <lineage>
        <taxon>Bacteria</taxon>
        <taxon>Bacillati</taxon>
        <taxon>Bacillota</taxon>
        <taxon>Bacilli</taxon>
        <taxon>Lactobacillales</taxon>
        <taxon>Lactobacillaceae</taxon>
        <taxon>Ligilactobacillus</taxon>
    </lineage>
</organism>
<dbReference type="Proteomes" id="UP000289316">
    <property type="component" value="Unassembled WGS sequence"/>
</dbReference>
<feature type="transmembrane region" description="Helical" evidence="1">
    <location>
        <begin position="36"/>
        <end position="57"/>
    </location>
</feature>
<evidence type="ECO:0000313" key="5">
    <source>
        <dbReference type="EMBL" id="RXV64819.1"/>
    </source>
</evidence>
<evidence type="ECO:0000313" key="7">
    <source>
        <dbReference type="Proteomes" id="UP000250143"/>
    </source>
</evidence>
<evidence type="ECO:0000256" key="1">
    <source>
        <dbReference type="SAM" id="Phobius"/>
    </source>
</evidence>
<proteinExistence type="predicted"/>
<dbReference type="EMBL" id="CP040852">
    <property type="protein sequence ID" value="QIA90293.1"/>
    <property type="molecule type" value="Genomic_DNA"/>
</dbReference>
<dbReference type="GeneID" id="48466120"/>
<dbReference type="Proteomes" id="UP000250153">
    <property type="component" value="Chromosome"/>
</dbReference>
<keyword evidence="1" id="KW-1133">Transmembrane helix</keyword>
<evidence type="ECO:0000313" key="9">
    <source>
        <dbReference type="Proteomes" id="UP000289316"/>
    </source>
</evidence>
<dbReference type="OrthoDB" id="9896807at2"/>
<dbReference type="EMBL" id="CP023566">
    <property type="protein sequence ID" value="AWZ41016.1"/>
    <property type="molecule type" value="Genomic_DNA"/>
</dbReference>
<feature type="transmembrane region" description="Helical" evidence="1">
    <location>
        <begin position="12"/>
        <end position="30"/>
    </location>
</feature>
<protein>
    <submittedName>
        <fullName evidence="5">Uncharacterized protein</fullName>
    </submittedName>
</protein>
<dbReference type="Proteomes" id="UP000463931">
    <property type="component" value="Chromosome"/>
</dbReference>
<evidence type="ECO:0000313" key="3">
    <source>
        <dbReference type="EMBL" id="AWZ41016.1"/>
    </source>
</evidence>
<name>A0A2Z4VZH7_9LACO</name>
<evidence type="ECO:0000313" key="4">
    <source>
        <dbReference type="EMBL" id="QIA90293.1"/>
    </source>
</evidence>
<dbReference type="EMBL" id="SRYK01000018">
    <property type="protein sequence ID" value="TGY55682.1"/>
    <property type="molecule type" value="Genomic_DNA"/>
</dbReference>
<evidence type="ECO:0000313" key="11">
    <source>
        <dbReference type="Proteomes" id="UP000463931"/>
    </source>
</evidence>
<reference evidence="5 9" key="2">
    <citation type="submission" date="2018-09" db="EMBL/GenBank/DDBJ databases">
        <title>Murine metabolic-syndrome-specific gut microbial biobank.</title>
        <authorList>
            <person name="Liu C."/>
        </authorList>
    </citation>
    <scope>NUCLEOTIDE SEQUENCE [LARGE SCALE GENOMIC DNA]</scope>
    <source>
        <strain evidence="5 9">C-30</strain>
    </source>
</reference>
<feature type="transmembrane region" description="Helical" evidence="1">
    <location>
        <begin position="64"/>
        <end position="85"/>
    </location>
</feature>
<dbReference type="RefSeq" id="WP_039935990.1">
    <property type="nucleotide sequence ID" value="NZ_BDFM01000353.1"/>
</dbReference>
<dbReference type="Proteomes" id="UP000306855">
    <property type="component" value="Unassembled WGS sequence"/>
</dbReference>
<evidence type="ECO:0000313" key="2">
    <source>
        <dbReference type="EMBL" id="AWZ37991.1"/>
    </source>
</evidence>
<evidence type="ECO:0000313" key="10">
    <source>
        <dbReference type="Proteomes" id="UP000306855"/>
    </source>
</evidence>
<evidence type="ECO:0000313" key="6">
    <source>
        <dbReference type="EMBL" id="TGY55682.1"/>
    </source>
</evidence>
<keyword evidence="7" id="KW-1185">Reference proteome</keyword>
<dbReference type="KEGG" id="lmur:CPS94_03160"/>
<reference evidence="4 11" key="3">
    <citation type="journal article" date="2019" name="Nat. Med.">
        <title>Preventing dysbiosis of the neonatal mouse intestinal microbiome protects against late-onset sepsis.</title>
        <authorList>
            <person name="Singer J.R."/>
            <person name="Blosser E.G."/>
            <person name="Zindl C.L."/>
            <person name="Silberger D.J."/>
            <person name="Conlan S."/>
            <person name="Laufer V.A."/>
            <person name="DiToro D."/>
            <person name="Deming C."/>
            <person name="Kumar R."/>
            <person name="Morrow C.D."/>
            <person name="Segre J.A."/>
            <person name="Gray M.J."/>
            <person name="Randolph D.A."/>
            <person name="Weaver C.T."/>
        </authorList>
    </citation>
    <scope>NUCLEOTIDE SEQUENCE [LARGE SCALE GENOMIC DNA]</scope>
    <source>
        <strain evidence="4 11">V10</strain>
    </source>
</reference>
<evidence type="ECO:0000313" key="8">
    <source>
        <dbReference type="Proteomes" id="UP000250153"/>
    </source>
</evidence>